<dbReference type="OrthoDB" id="96314at2759"/>
<evidence type="ECO:0000313" key="5">
    <source>
        <dbReference type="Proteomes" id="UP000050761"/>
    </source>
</evidence>
<reference evidence="4 5" key="1">
    <citation type="submission" date="2018-11" db="EMBL/GenBank/DDBJ databases">
        <authorList>
            <consortium name="Pathogen Informatics"/>
        </authorList>
    </citation>
    <scope>NUCLEOTIDE SEQUENCE [LARGE SCALE GENOMIC DNA]</scope>
</reference>
<dbReference type="GO" id="GO:0008449">
    <property type="term" value="F:N-acetylglucosamine-6-sulfatase activity"/>
    <property type="evidence" value="ECO:0007669"/>
    <property type="project" value="TreeGrafter"/>
</dbReference>
<dbReference type="WBParaSite" id="HPBE_0000039701-mRNA-1">
    <property type="protein sequence ID" value="HPBE_0000039701-mRNA-1"/>
    <property type="gene ID" value="HPBE_0000039701"/>
</dbReference>
<dbReference type="EMBL" id="UZAH01000267">
    <property type="protein sequence ID" value="VDO18780.1"/>
    <property type="molecule type" value="Genomic_DNA"/>
</dbReference>
<gene>
    <name evidence="4" type="ORF">HPBE_LOCUS398</name>
</gene>
<feature type="region of interest" description="Disordered" evidence="2">
    <location>
        <begin position="152"/>
        <end position="173"/>
    </location>
</feature>
<feature type="signal peptide" evidence="3">
    <location>
        <begin position="1"/>
        <end position="23"/>
    </location>
</feature>
<reference evidence="6" key="2">
    <citation type="submission" date="2019-09" db="UniProtKB">
        <authorList>
            <consortium name="WormBaseParasite"/>
        </authorList>
    </citation>
    <scope>IDENTIFICATION</scope>
</reference>
<sequence>MRRKWKILVQWILLSTVFLYCSAETKKNVILIITDDQDIELGSMNYMPKVTRLMKDKGTEFRGGFHFVPIMVFLKMSTHRTAILELHRQGKRRCNIVILLGRLSPQKLIDEKARCLAFTTSRRTTQKTEELVSVVRKPYVIAVGAYEKTIDESSERQGCDDEAAEKSCLERLS</sequence>
<evidence type="ECO:0000313" key="6">
    <source>
        <dbReference type="WBParaSite" id="HPBE_0000039701-mRNA-1"/>
    </source>
</evidence>
<dbReference type="PANTHER" id="PTHR43108">
    <property type="entry name" value="N-ACETYLGLUCOSAMINE-6-SULFATASE FAMILY MEMBER"/>
    <property type="match status" value="1"/>
</dbReference>
<evidence type="ECO:0000256" key="2">
    <source>
        <dbReference type="SAM" id="MobiDB-lite"/>
    </source>
</evidence>
<evidence type="ECO:0000256" key="3">
    <source>
        <dbReference type="SAM" id="SignalP"/>
    </source>
</evidence>
<accession>A0A183F2M7</accession>
<organism evidence="5 6">
    <name type="scientific">Heligmosomoides polygyrus</name>
    <name type="common">Parasitic roundworm</name>
    <dbReference type="NCBI Taxonomy" id="6339"/>
    <lineage>
        <taxon>Eukaryota</taxon>
        <taxon>Metazoa</taxon>
        <taxon>Ecdysozoa</taxon>
        <taxon>Nematoda</taxon>
        <taxon>Chromadorea</taxon>
        <taxon>Rhabditida</taxon>
        <taxon>Rhabditina</taxon>
        <taxon>Rhabditomorpha</taxon>
        <taxon>Strongyloidea</taxon>
        <taxon>Heligmosomidae</taxon>
        <taxon>Heligmosomoides</taxon>
    </lineage>
</organism>
<name>A0A183F2M7_HELPZ</name>
<proteinExistence type="inferred from homology"/>
<comment type="similarity">
    <text evidence="1">Belongs to the sulfatase family.</text>
</comment>
<feature type="chain" id="PRO_5044551199" evidence="3">
    <location>
        <begin position="24"/>
        <end position="173"/>
    </location>
</feature>
<dbReference type="AlphaFoldDB" id="A0A183F2M7"/>
<evidence type="ECO:0000313" key="4">
    <source>
        <dbReference type="EMBL" id="VDO18780.1"/>
    </source>
</evidence>
<dbReference type="PANTHER" id="PTHR43108:SF16">
    <property type="entry name" value="EXTRACELLULAR SULFATASE SULF-1 HOMOLOG"/>
    <property type="match status" value="1"/>
</dbReference>
<evidence type="ECO:0000256" key="1">
    <source>
        <dbReference type="ARBA" id="ARBA00008779"/>
    </source>
</evidence>
<accession>A0A3P7TAF7</accession>
<keyword evidence="5" id="KW-1185">Reference proteome</keyword>
<dbReference type="GO" id="GO:0005539">
    <property type="term" value="F:glycosaminoglycan binding"/>
    <property type="evidence" value="ECO:0007669"/>
    <property type="project" value="TreeGrafter"/>
</dbReference>
<protein>
    <submittedName>
        <fullName evidence="6">VWFA domain-containing protein</fullName>
    </submittedName>
</protein>
<dbReference type="Proteomes" id="UP000050761">
    <property type="component" value="Unassembled WGS sequence"/>
</dbReference>
<keyword evidence="3" id="KW-0732">Signal</keyword>